<dbReference type="InterPro" id="IPR053111">
    <property type="entry name" value="Chloro_FKBP-type_PPIase"/>
</dbReference>
<dbReference type="Gene3D" id="3.10.50.40">
    <property type="match status" value="1"/>
</dbReference>
<name>A0AAW1PYE7_9CHLO</name>
<dbReference type="EC" id="5.2.1.8" evidence="1"/>
<comment type="catalytic activity">
    <reaction evidence="1">
        <text>[protein]-peptidylproline (omega=180) = [protein]-peptidylproline (omega=0)</text>
        <dbReference type="Rhea" id="RHEA:16237"/>
        <dbReference type="Rhea" id="RHEA-COMP:10747"/>
        <dbReference type="Rhea" id="RHEA-COMP:10748"/>
        <dbReference type="ChEBI" id="CHEBI:83833"/>
        <dbReference type="ChEBI" id="CHEBI:83834"/>
        <dbReference type="EC" id="5.2.1.8"/>
    </reaction>
</comment>
<evidence type="ECO:0000259" key="3">
    <source>
        <dbReference type="PROSITE" id="PS50059"/>
    </source>
</evidence>
<evidence type="ECO:0000313" key="5">
    <source>
        <dbReference type="Proteomes" id="UP001489004"/>
    </source>
</evidence>
<organism evidence="4 5">
    <name type="scientific">[Myrmecia] bisecta</name>
    <dbReference type="NCBI Taxonomy" id="41462"/>
    <lineage>
        <taxon>Eukaryota</taxon>
        <taxon>Viridiplantae</taxon>
        <taxon>Chlorophyta</taxon>
        <taxon>core chlorophytes</taxon>
        <taxon>Trebouxiophyceae</taxon>
        <taxon>Trebouxiales</taxon>
        <taxon>Trebouxiaceae</taxon>
        <taxon>Myrmecia</taxon>
    </lineage>
</organism>
<evidence type="ECO:0000256" key="2">
    <source>
        <dbReference type="SAM" id="MobiDB-lite"/>
    </source>
</evidence>
<dbReference type="GO" id="GO:0003755">
    <property type="term" value="F:peptidyl-prolyl cis-trans isomerase activity"/>
    <property type="evidence" value="ECO:0007669"/>
    <property type="project" value="UniProtKB-KW"/>
</dbReference>
<feature type="compositionally biased region" description="Low complexity" evidence="2">
    <location>
        <begin position="22"/>
        <end position="34"/>
    </location>
</feature>
<dbReference type="Proteomes" id="UP001489004">
    <property type="component" value="Unassembled WGS sequence"/>
</dbReference>
<dbReference type="EMBL" id="JALJOR010000008">
    <property type="protein sequence ID" value="KAK9813233.1"/>
    <property type="molecule type" value="Genomic_DNA"/>
</dbReference>
<keyword evidence="1" id="KW-0413">Isomerase</keyword>
<gene>
    <name evidence="4" type="ORF">WJX72_011154</name>
</gene>
<dbReference type="PANTHER" id="PTHR47598">
    <property type="entry name" value="PEPTIDYL-PROLYL CIS-TRANS ISOMERASE FKBP17-2, CHLOROPLASTIC"/>
    <property type="match status" value="1"/>
</dbReference>
<reference evidence="4 5" key="1">
    <citation type="journal article" date="2024" name="Nat. Commun.">
        <title>Phylogenomics reveals the evolutionary origins of lichenization in chlorophyte algae.</title>
        <authorList>
            <person name="Puginier C."/>
            <person name="Libourel C."/>
            <person name="Otte J."/>
            <person name="Skaloud P."/>
            <person name="Haon M."/>
            <person name="Grisel S."/>
            <person name="Petersen M."/>
            <person name="Berrin J.G."/>
            <person name="Delaux P.M."/>
            <person name="Dal Grande F."/>
            <person name="Keller J."/>
        </authorList>
    </citation>
    <scope>NUCLEOTIDE SEQUENCE [LARGE SCALE GENOMIC DNA]</scope>
    <source>
        <strain evidence="4 5">SAG 2043</strain>
    </source>
</reference>
<comment type="caution">
    <text evidence="4">The sequence shown here is derived from an EMBL/GenBank/DDBJ whole genome shotgun (WGS) entry which is preliminary data.</text>
</comment>
<feature type="domain" description="PPIase FKBP-type" evidence="3">
    <location>
        <begin position="155"/>
        <end position="257"/>
    </location>
</feature>
<dbReference type="AlphaFoldDB" id="A0AAW1PYE7"/>
<dbReference type="PROSITE" id="PS50059">
    <property type="entry name" value="FKBP_PPIASE"/>
    <property type="match status" value="1"/>
</dbReference>
<dbReference type="InterPro" id="IPR001179">
    <property type="entry name" value="PPIase_FKBP_dom"/>
</dbReference>
<feature type="compositionally biased region" description="Polar residues" evidence="2">
    <location>
        <begin position="35"/>
        <end position="58"/>
    </location>
</feature>
<proteinExistence type="predicted"/>
<dbReference type="InterPro" id="IPR046357">
    <property type="entry name" value="PPIase_dom_sf"/>
</dbReference>
<dbReference type="PANTHER" id="PTHR47598:SF1">
    <property type="entry name" value="PEPTIDYL-PROLYL CIS-TRANS ISOMERASE FKBP17-2, CHLOROPLASTIC"/>
    <property type="match status" value="1"/>
</dbReference>
<evidence type="ECO:0000313" key="4">
    <source>
        <dbReference type="EMBL" id="KAK9813233.1"/>
    </source>
</evidence>
<dbReference type="GO" id="GO:0009507">
    <property type="term" value="C:chloroplast"/>
    <property type="evidence" value="ECO:0007669"/>
    <property type="project" value="TreeGrafter"/>
</dbReference>
<evidence type="ECO:0000256" key="1">
    <source>
        <dbReference type="PROSITE-ProRule" id="PRU00277"/>
    </source>
</evidence>
<dbReference type="SUPFAM" id="SSF54534">
    <property type="entry name" value="FKBP-like"/>
    <property type="match status" value="1"/>
</dbReference>
<dbReference type="Pfam" id="PF00254">
    <property type="entry name" value="FKBP_C"/>
    <property type="match status" value="1"/>
</dbReference>
<protein>
    <recommendedName>
        <fullName evidence="1">peptidylprolyl isomerase</fullName>
        <ecNumber evidence="1">5.2.1.8</ecNumber>
    </recommendedName>
</protein>
<feature type="region of interest" description="Disordered" evidence="2">
    <location>
        <begin position="1"/>
        <end position="78"/>
    </location>
</feature>
<sequence length="261" mass="27791">MKQQYPGAPARPSQRTCRASSREQSSSDTSSPASEAQNSSPAAQPDASDQGNSASQETADLERQRSSQRRSAGRQADSTDWISSQLTRRFGIAGGLAWLGFLTFGVVGEQVKTRLEFAAEKSGTKEVANAKEVTTASGLRYTDLKIGGGAPMQRGFLVVLDFKGYANGEVFEDTKKRGKPVVFIYGSRPFTAGLCKGLEEALATMKSGGKRRVIVPPEMGFGNDGFDLRPTGHVPGKSGAVPPGATLTYELELLRVSIPPS</sequence>
<keyword evidence="5" id="KW-1185">Reference proteome</keyword>
<keyword evidence="1" id="KW-0697">Rotamase</keyword>
<accession>A0AAW1PYE7</accession>